<keyword evidence="2" id="KW-1185">Reference proteome</keyword>
<comment type="caution">
    <text evidence="1">The sequence shown here is derived from an EMBL/GenBank/DDBJ whole genome shotgun (WGS) entry which is preliminary data.</text>
</comment>
<dbReference type="AlphaFoldDB" id="A0A4Y2B6A9"/>
<dbReference type="GO" id="GO:0003676">
    <property type="term" value="F:nucleic acid binding"/>
    <property type="evidence" value="ECO:0007669"/>
    <property type="project" value="InterPro"/>
</dbReference>
<reference evidence="1 2" key="1">
    <citation type="journal article" date="2019" name="Sci. Rep.">
        <title>Orb-weaving spider Araneus ventricosus genome elucidates the spidroin gene catalogue.</title>
        <authorList>
            <person name="Kono N."/>
            <person name="Nakamura H."/>
            <person name="Ohtoshi R."/>
            <person name="Moran D.A.P."/>
            <person name="Shinohara A."/>
            <person name="Yoshida Y."/>
            <person name="Fujiwara M."/>
            <person name="Mori M."/>
            <person name="Tomita M."/>
            <person name="Arakawa K."/>
        </authorList>
    </citation>
    <scope>NUCLEOTIDE SEQUENCE [LARGE SCALE GENOMIC DNA]</scope>
</reference>
<accession>A0A4Y2B6A9</accession>
<evidence type="ECO:0000313" key="1">
    <source>
        <dbReference type="EMBL" id="GBL87538.1"/>
    </source>
</evidence>
<gene>
    <name evidence="1" type="ORF">AVEN_165153_1</name>
</gene>
<organism evidence="1 2">
    <name type="scientific">Araneus ventricosus</name>
    <name type="common">Orbweaver spider</name>
    <name type="synonym">Epeira ventricosa</name>
    <dbReference type="NCBI Taxonomy" id="182803"/>
    <lineage>
        <taxon>Eukaryota</taxon>
        <taxon>Metazoa</taxon>
        <taxon>Ecdysozoa</taxon>
        <taxon>Arthropoda</taxon>
        <taxon>Chelicerata</taxon>
        <taxon>Arachnida</taxon>
        <taxon>Araneae</taxon>
        <taxon>Araneomorphae</taxon>
        <taxon>Entelegynae</taxon>
        <taxon>Araneoidea</taxon>
        <taxon>Araneidae</taxon>
        <taxon>Araneus</taxon>
    </lineage>
</organism>
<name>A0A4Y2B6A9_ARAVE</name>
<dbReference type="Gene3D" id="3.30.420.10">
    <property type="entry name" value="Ribonuclease H-like superfamily/Ribonuclease H"/>
    <property type="match status" value="1"/>
</dbReference>
<evidence type="ECO:0000313" key="2">
    <source>
        <dbReference type="Proteomes" id="UP000499080"/>
    </source>
</evidence>
<proteinExistence type="predicted"/>
<dbReference type="InterPro" id="IPR036397">
    <property type="entry name" value="RNaseH_sf"/>
</dbReference>
<dbReference type="Proteomes" id="UP000499080">
    <property type="component" value="Unassembled WGS sequence"/>
</dbReference>
<sequence length="88" mass="9772">MSIQTLNWLTCTSRTELRTVTCTPLCACTRSVSRGPVHWPARSPDLSCLDIFYCGQMKTLVYETPVDSVEYLVARISVAAARDTPGIF</sequence>
<dbReference type="EMBL" id="BGPR01000054">
    <property type="protein sequence ID" value="GBL87538.1"/>
    <property type="molecule type" value="Genomic_DNA"/>
</dbReference>
<protein>
    <submittedName>
        <fullName evidence="1">Uncharacterized protein</fullName>
    </submittedName>
</protein>